<evidence type="ECO:0000256" key="2">
    <source>
        <dbReference type="ARBA" id="ARBA00022448"/>
    </source>
</evidence>
<dbReference type="InterPro" id="IPR042045">
    <property type="entry name" value="EXOC6/Sec15_C_dom1"/>
</dbReference>
<feature type="region of interest" description="Disordered" evidence="6">
    <location>
        <begin position="693"/>
        <end position="721"/>
    </location>
</feature>
<dbReference type="InterPro" id="IPR042044">
    <property type="entry name" value="EXOC6PINT-1/Sec15/Tip20_C_dom2"/>
</dbReference>
<feature type="compositionally biased region" description="Basic and acidic residues" evidence="6">
    <location>
        <begin position="696"/>
        <end position="711"/>
    </location>
</feature>
<dbReference type="InterPro" id="IPR007225">
    <property type="entry name" value="EXOC6/Sec15"/>
</dbReference>
<dbReference type="EMBL" id="BPWL01000002">
    <property type="protein sequence ID" value="GJJ07614.1"/>
    <property type="molecule type" value="Genomic_DNA"/>
</dbReference>
<evidence type="ECO:0000256" key="5">
    <source>
        <dbReference type="PIRNR" id="PIRNR025007"/>
    </source>
</evidence>
<evidence type="ECO:0000259" key="8">
    <source>
        <dbReference type="Pfam" id="PF20651"/>
    </source>
</evidence>
<sequence length="721" mass="81312">MRPRKKTAYTQELVDNQLQQIHLLDTSSPSENLEQLGPIIKQIHASRQQETYLKTLQALIQAKEQEIEKICSDNYQDFVSSVSTLLSVRSYTLNLREKILSLDSSVSNVGHGLAAKKASLLKSKRTAANMDEAIDVLQACLKVLDLVYRVGELVKEGKYWSALRSLEDIQTLPPSSLSQTPFFIHLLSSLPSLRNQVKEAVTASTNSWLLEIRNVSGDVGRLALEAMETRTKRWKARQEKEPLLRLSQIGSSVEMVTNEKIEYDVLDNDKVQVDFKPLYQCILIYNALDSLEELQRSYHADRKAQSTLILPTPLSLPSLSVIIPEIIGFFIIESHVLRTTKGFRSEREVEELWIDIVSRVGEGLNQVLINQTDPEVFLDVKESLAAFSATLEIISKDDYLPMMVETTEERDMVLNTVWIGEQRDTELRATLAIQTFVQKYYQFVDGVSQYQRDTDELLGKAVDRLLTSNVSEAIGDRLPKISGLSQLAQVVSNLEYFELCCSELEHHVTSMRSSHRGRTIHLSAGAEFAKTLTRAISRINTIISSKLDDFFELADYEWTPSNQEGTPSMYLYELVNWLTTVVDGLNIKDVYKDEAYKGAVAHVADSLVEFITGRHVTAINENALSNLLVDVGFIEEELGRGGRGHLSPVFNELKADAVQRYLVPTVRQTSYSSVKPKRLAILLEKMARAGLQSRDPIQRERGLKKQKEAEAVGRLFPGESK</sequence>
<dbReference type="GO" id="GO:0016020">
    <property type="term" value="C:membrane"/>
    <property type="evidence" value="ECO:0007669"/>
    <property type="project" value="TreeGrafter"/>
</dbReference>
<dbReference type="GO" id="GO:0000145">
    <property type="term" value="C:exocyst"/>
    <property type="evidence" value="ECO:0007669"/>
    <property type="project" value="UniProtKB-UniRule"/>
</dbReference>
<keyword evidence="4" id="KW-0175">Coiled coil</keyword>
<gene>
    <name evidence="9" type="ORF">Clacol_001818</name>
</gene>
<feature type="domain" description="Exocyst complex subunit EXOC6/Sec15 C-terminal" evidence="7">
    <location>
        <begin position="392"/>
        <end position="685"/>
    </location>
</feature>
<protein>
    <recommendedName>
        <fullName evidence="5">Exocyst complex component SEC15</fullName>
    </recommendedName>
</protein>
<dbReference type="GO" id="GO:0006886">
    <property type="term" value="P:intracellular protein transport"/>
    <property type="evidence" value="ECO:0007669"/>
    <property type="project" value="InterPro"/>
</dbReference>
<dbReference type="InterPro" id="IPR048359">
    <property type="entry name" value="EXOC6_Sec15_N"/>
</dbReference>
<dbReference type="Pfam" id="PF04091">
    <property type="entry name" value="Sec15_C"/>
    <property type="match status" value="1"/>
</dbReference>
<evidence type="ECO:0000256" key="4">
    <source>
        <dbReference type="ARBA" id="ARBA00023054"/>
    </source>
</evidence>
<dbReference type="PANTHER" id="PTHR12702">
    <property type="entry name" value="SEC15"/>
    <property type="match status" value="1"/>
</dbReference>
<name>A0AAV5A4D3_9AGAM</name>
<evidence type="ECO:0000313" key="9">
    <source>
        <dbReference type="EMBL" id="GJJ07614.1"/>
    </source>
</evidence>
<evidence type="ECO:0000256" key="6">
    <source>
        <dbReference type="SAM" id="MobiDB-lite"/>
    </source>
</evidence>
<dbReference type="PIRSF" id="PIRSF025007">
    <property type="entry name" value="Sec15"/>
    <property type="match status" value="1"/>
</dbReference>
<evidence type="ECO:0000259" key="7">
    <source>
        <dbReference type="Pfam" id="PF04091"/>
    </source>
</evidence>
<dbReference type="Pfam" id="PF20651">
    <property type="entry name" value="EXOC6_Sec15_N"/>
    <property type="match status" value="1"/>
</dbReference>
<reference evidence="9" key="1">
    <citation type="submission" date="2021-10" db="EMBL/GenBank/DDBJ databases">
        <title>De novo Genome Assembly of Clathrus columnatus (Basidiomycota, Fungi) Using Illumina and Nanopore Sequence Data.</title>
        <authorList>
            <person name="Ogiso-Tanaka E."/>
            <person name="Itagaki H."/>
            <person name="Hosoya T."/>
            <person name="Hosaka K."/>
        </authorList>
    </citation>
    <scope>NUCLEOTIDE SEQUENCE</scope>
    <source>
        <strain evidence="9">MO-923</strain>
    </source>
</reference>
<keyword evidence="2 5" id="KW-0813">Transport</keyword>
<evidence type="ECO:0000256" key="1">
    <source>
        <dbReference type="ARBA" id="ARBA00007944"/>
    </source>
</evidence>
<dbReference type="InterPro" id="IPR046361">
    <property type="entry name" value="EXOC6/Sec15_C"/>
</dbReference>
<comment type="caution">
    <text evidence="9">The sequence shown here is derived from an EMBL/GenBank/DDBJ whole genome shotgun (WGS) entry which is preliminary data.</text>
</comment>
<dbReference type="Gene3D" id="1.10.357.30">
    <property type="entry name" value="Exocyst complex subunit Sec15 C-terminal domain, N-terminal subdomain"/>
    <property type="match status" value="1"/>
</dbReference>
<accession>A0AAV5A4D3</accession>
<organism evidence="9 10">
    <name type="scientific">Clathrus columnatus</name>
    <dbReference type="NCBI Taxonomy" id="1419009"/>
    <lineage>
        <taxon>Eukaryota</taxon>
        <taxon>Fungi</taxon>
        <taxon>Dikarya</taxon>
        <taxon>Basidiomycota</taxon>
        <taxon>Agaricomycotina</taxon>
        <taxon>Agaricomycetes</taxon>
        <taxon>Phallomycetidae</taxon>
        <taxon>Phallales</taxon>
        <taxon>Clathraceae</taxon>
        <taxon>Clathrus</taxon>
    </lineage>
</organism>
<evidence type="ECO:0000313" key="10">
    <source>
        <dbReference type="Proteomes" id="UP001050691"/>
    </source>
</evidence>
<keyword evidence="3 5" id="KW-0268">Exocytosis</keyword>
<dbReference type="GO" id="GO:0090522">
    <property type="term" value="P:vesicle tethering involved in exocytosis"/>
    <property type="evidence" value="ECO:0007669"/>
    <property type="project" value="UniProtKB-UniRule"/>
</dbReference>
<dbReference type="Gene3D" id="1.20.58.670">
    <property type="entry name" value="Dsl1p vesicle tethering complex, Tip20p subunit, domain D"/>
    <property type="match status" value="1"/>
</dbReference>
<comment type="similarity">
    <text evidence="1 5">Belongs to the SEC15 family.</text>
</comment>
<dbReference type="AlphaFoldDB" id="A0AAV5A4D3"/>
<dbReference type="PANTHER" id="PTHR12702:SF0">
    <property type="entry name" value="EXOCYST COMPLEX COMPONENT 6"/>
    <property type="match status" value="1"/>
</dbReference>
<evidence type="ECO:0000256" key="3">
    <source>
        <dbReference type="ARBA" id="ARBA00022483"/>
    </source>
</evidence>
<feature type="domain" description="Exocyst complex component EXOC6/Sec15 N-terminal" evidence="8">
    <location>
        <begin position="55"/>
        <end position="223"/>
    </location>
</feature>
<proteinExistence type="inferred from homology"/>
<keyword evidence="10" id="KW-1185">Reference proteome</keyword>
<dbReference type="GO" id="GO:0006893">
    <property type="term" value="P:Golgi to plasma membrane transport"/>
    <property type="evidence" value="ECO:0007669"/>
    <property type="project" value="TreeGrafter"/>
</dbReference>
<dbReference type="Proteomes" id="UP001050691">
    <property type="component" value="Unassembled WGS sequence"/>
</dbReference>
<comment type="function">
    <text evidence="5">Component of the exocyst complex involved in the docking of exocytic vesicles with fusion sites on the plasma membrane.</text>
</comment>